<accession>A0A486XKM7</accession>
<evidence type="ECO:0000313" key="1">
    <source>
        <dbReference type="EMBL" id="VHO03064.1"/>
    </source>
</evidence>
<organism evidence="1">
    <name type="scientific">Rheinheimera sp. BAL341</name>
    <dbReference type="NCBI Taxonomy" id="1708203"/>
    <lineage>
        <taxon>Bacteria</taxon>
        <taxon>Pseudomonadati</taxon>
        <taxon>Pseudomonadota</taxon>
        <taxon>Gammaproteobacteria</taxon>
        <taxon>Chromatiales</taxon>
        <taxon>Chromatiaceae</taxon>
        <taxon>Rheinheimera</taxon>
    </lineage>
</organism>
<proteinExistence type="predicted"/>
<dbReference type="AlphaFoldDB" id="A0A486XKM7"/>
<dbReference type="EMBL" id="CAAJGR010000078">
    <property type="protein sequence ID" value="VHO03064.1"/>
    <property type="molecule type" value="Genomic_DNA"/>
</dbReference>
<reference evidence="1" key="1">
    <citation type="submission" date="2019-04" db="EMBL/GenBank/DDBJ databases">
        <authorList>
            <person name="Brambilla D."/>
        </authorList>
    </citation>
    <scope>NUCLEOTIDE SEQUENCE</scope>
    <source>
        <strain evidence="1">BAL1</strain>
    </source>
</reference>
<protein>
    <submittedName>
        <fullName evidence="1">Uncharacterized protein</fullName>
    </submittedName>
</protein>
<gene>
    <name evidence="1" type="ORF">BAL341_1214</name>
</gene>
<sequence>MTDNRLFLMYDTSFDEMDAEGSPGFGYVLLFTSDDAEQYQLGENPSCPAVSMLFTDHADGSISGDLLGWAHLDADIFQQFPLGQFFLLMEQAAQVAINAYRQVGQVPDRLVAQQLDNEEYLQFDVQFNDLQLNEQQSEQQLAQQLMSGRPYLDS</sequence>
<name>A0A486XKM7_9GAMM</name>